<gene>
    <name evidence="1" type="ORF">N5C46_10425</name>
</gene>
<protein>
    <submittedName>
        <fullName evidence="1">Uncharacterized protein</fullName>
    </submittedName>
</protein>
<reference evidence="1" key="1">
    <citation type="submission" date="2022-09" db="EMBL/GenBank/DDBJ databases">
        <title>Complete genome sequence of Rossellomorea vietnamensis strain RL-WG62, a newly isolated PGPR with the potential for plant salinity stress alleviation.</title>
        <authorList>
            <person name="Ren L."/>
            <person name="Wang G."/>
            <person name="Hu H."/>
        </authorList>
    </citation>
    <scope>NUCLEOTIDE SEQUENCE</scope>
    <source>
        <strain evidence="1">RL-WG62</strain>
    </source>
</reference>
<evidence type="ECO:0000313" key="1">
    <source>
        <dbReference type="EMBL" id="UXH46430.1"/>
    </source>
</evidence>
<dbReference type="Proteomes" id="UP001064027">
    <property type="component" value="Chromosome"/>
</dbReference>
<name>A0ACD4CCT5_9BACI</name>
<sequence>MNGWRKLETGMLDKETFHHPEDLRLYVLILLNATYQGGVQVGGVMLGERQYVRSLRKLREDLWFYNGKKIDEYSHSRIQRSIKRLERDGWLKAEKYEHGYVFTLRPTKDFACGEYLSWMGMSKKEEGREESGGDQPDDGAGSGGSSCGEKDVNGVRREPANRLKNLEKEEKENTTNLNGTKEEERLQALIGHFIGRRERGLILTPMDYVAMERISLSELSTEELIVFMDEEFDRQQSINPKLTINSPKYLEKALEGYISPRESMEHIDDLMEGLEEIVTEA</sequence>
<dbReference type="EMBL" id="CP104558">
    <property type="protein sequence ID" value="UXH46430.1"/>
    <property type="molecule type" value="Genomic_DNA"/>
</dbReference>
<proteinExistence type="predicted"/>
<accession>A0ACD4CCT5</accession>
<organism evidence="1 2">
    <name type="scientific">Rossellomorea vietnamensis</name>
    <dbReference type="NCBI Taxonomy" id="218284"/>
    <lineage>
        <taxon>Bacteria</taxon>
        <taxon>Bacillati</taxon>
        <taxon>Bacillota</taxon>
        <taxon>Bacilli</taxon>
        <taxon>Bacillales</taxon>
        <taxon>Bacillaceae</taxon>
        <taxon>Rossellomorea</taxon>
    </lineage>
</organism>
<evidence type="ECO:0000313" key="2">
    <source>
        <dbReference type="Proteomes" id="UP001064027"/>
    </source>
</evidence>
<keyword evidence="2" id="KW-1185">Reference proteome</keyword>